<dbReference type="Proteomes" id="UP001418222">
    <property type="component" value="Unassembled WGS sequence"/>
</dbReference>
<organism evidence="1 2">
    <name type="scientific">Platanthera zijinensis</name>
    <dbReference type="NCBI Taxonomy" id="2320716"/>
    <lineage>
        <taxon>Eukaryota</taxon>
        <taxon>Viridiplantae</taxon>
        <taxon>Streptophyta</taxon>
        <taxon>Embryophyta</taxon>
        <taxon>Tracheophyta</taxon>
        <taxon>Spermatophyta</taxon>
        <taxon>Magnoliopsida</taxon>
        <taxon>Liliopsida</taxon>
        <taxon>Asparagales</taxon>
        <taxon>Orchidaceae</taxon>
        <taxon>Orchidoideae</taxon>
        <taxon>Orchideae</taxon>
        <taxon>Orchidinae</taxon>
        <taxon>Platanthera</taxon>
    </lineage>
</organism>
<dbReference type="EMBL" id="JBBWWQ010000016">
    <property type="protein sequence ID" value="KAK8926300.1"/>
    <property type="molecule type" value="Genomic_DNA"/>
</dbReference>
<proteinExistence type="predicted"/>
<gene>
    <name evidence="1" type="ORF">KSP39_PZI018788</name>
</gene>
<dbReference type="AlphaFoldDB" id="A0AAP0B3I7"/>
<name>A0AAP0B3I7_9ASPA</name>
<keyword evidence="2" id="KW-1185">Reference proteome</keyword>
<evidence type="ECO:0000313" key="1">
    <source>
        <dbReference type="EMBL" id="KAK8926300.1"/>
    </source>
</evidence>
<sequence length="162" mass="18106">MDIPACFLPVEDDERSPISPSEDVDPFDNSSILGNGLVHCFNSLTSQALYGCWKVEAWPTKKMMVATPHAISTYTLPILTPDILLIHCRNRRLKSLTIYSCSMELFNAGSPSLENSAKGSIMVWLDEDYCAGLEIIKSNLCGARWEHITDFEHAQNRLVVKS</sequence>
<protein>
    <submittedName>
        <fullName evidence="1">Uncharacterized protein</fullName>
    </submittedName>
</protein>
<evidence type="ECO:0000313" key="2">
    <source>
        <dbReference type="Proteomes" id="UP001418222"/>
    </source>
</evidence>
<comment type="caution">
    <text evidence="1">The sequence shown here is derived from an EMBL/GenBank/DDBJ whole genome shotgun (WGS) entry which is preliminary data.</text>
</comment>
<reference evidence="1 2" key="1">
    <citation type="journal article" date="2022" name="Nat. Plants">
        <title>Genomes of leafy and leafless Platanthera orchids illuminate the evolution of mycoheterotrophy.</title>
        <authorList>
            <person name="Li M.H."/>
            <person name="Liu K.W."/>
            <person name="Li Z."/>
            <person name="Lu H.C."/>
            <person name="Ye Q.L."/>
            <person name="Zhang D."/>
            <person name="Wang J.Y."/>
            <person name="Li Y.F."/>
            <person name="Zhong Z.M."/>
            <person name="Liu X."/>
            <person name="Yu X."/>
            <person name="Liu D.K."/>
            <person name="Tu X.D."/>
            <person name="Liu B."/>
            <person name="Hao Y."/>
            <person name="Liao X.Y."/>
            <person name="Jiang Y.T."/>
            <person name="Sun W.H."/>
            <person name="Chen J."/>
            <person name="Chen Y.Q."/>
            <person name="Ai Y."/>
            <person name="Zhai J.W."/>
            <person name="Wu S.S."/>
            <person name="Zhou Z."/>
            <person name="Hsiao Y.Y."/>
            <person name="Wu W.L."/>
            <person name="Chen Y.Y."/>
            <person name="Lin Y.F."/>
            <person name="Hsu J.L."/>
            <person name="Li C.Y."/>
            <person name="Wang Z.W."/>
            <person name="Zhao X."/>
            <person name="Zhong W.Y."/>
            <person name="Ma X.K."/>
            <person name="Ma L."/>
            <person name="Huang J."/>
            <person name="Chen G.Z."/>
            <person name="Huang M.Z."/>
            <person name="Huang L."/>
            <person name="Peng D.H."/>
            <person name="Luo Y.B."/>
            <person name="Zou S.Q."/>
            <person name="Chen S.P."/>
            <person name="Lan S."/>
            <person name="Tsai W.C."/>
            <person name="Van de Peer Y."/>
            <person name="Liu Z.J."/>
        </authorList>
    </citation>
    <scope>NUCLEOTIDE SEQUENCE [LARGE SCALE GENOMIC DNA]</scope>
    <source>
        <strain evidence="1">Lor287</strain>
    </source>
</reference>
<accession>A0AAP0B3I7</accession>